<dbReference type="AlphaFoldDB" id="A0A366DMB2"/>
<gene>
    <name evidence="4" type="ORF">DFR47_10946</name>
</gene>
<evidence type="ECO:0000313" key="5">
    <source>
        <dbReference type="Proteomes" id="UP000252893"/>
    </source>
</evidence>
<dbReference type="RefSeq" id="WP_113945876.1">
    <property type="nucleotide sequence ID" value="NZ_JBHEEG010000010.1"/>
</dbReference>
<evidence type="ECO:0000256" key="1">
    <source>
        <dbReference type="ARBA" id="ARBA00006745"/>
    </source>
</evidence>
<dbReference type="NCBIfam" id="NF004801">
    <property type="entry name" value="PRK06151.1"/>
    <property type="match status" value="1"/>
</dbReference>
<dbReference type="EMBL" id="QNRH01000009">
    <property type="protein sequence ID" value="RBO91186.1"/>
    <property type="molecule type" value="Genomic_DNA"/>
</dbReference>
<dbReference type="PANTHER" id="PTHR43794:SF11">
    <property type="entry name" value="AMIDOHYDROLASE-RELATED DOMAIN-CONTAINING PROTEIN"/>
    <property type="match status" value="1"/>
</dbReference>
<evidence type="ECO:0000313" key="4">
    <source>
        <dbReference type="EMBL" id="RBO91186.1"/>
    </source>
</evidence>
<dbReference type="Gene3D" id="2.30.40.10">
    <property type="entry name" value="Urease, subunit C, domain 1"/>
    <property type="match status" value="1"/>
</dbReference>
<dbReference type="PANTHER" id="PTHR43794">
    <property type="entry name" value="AMINOHYDROLASE SSNA-RELATED"/>
    <property type="match status" value="1"/>
</dbReference>
<dbReference type="GO" id="GO:0016810">
    <property type="term" value="F:hydrolase activity, acting on carbon-nitrogen (but not peptide) bonds"/>
    <property type="evidence" value="ECO:0007669"/>
    <property type="project" value="InterPro"/>
</dbReference>
<name>A0A366DMB2_9HYPH</name>
<feature type="domain" description="Amidohydrolase-related" evidence="3">
    <location>
        <begin position="111"/>
        <end position="446"/>
    </location>
</feature>
<comment type="caution">
    <text evidence="4">The sequence shown here is derived from an EMBL/GenBank/DDBJ whole genome shotgun (WGS) entry which is preliminary data.</text>
</comment>
<accession>A0A366DMB2</accession>
<keyword evidence="2 4" id="KW-0378">Hydrolase</keyword>
<reference evidence="4 5" key="1">
    <citation type="submission" date="2018-06" db="EMBL/GenBank/DDBJ databases">
        <title>Genomic Encyclopedia of Type Strains, Phase IV (KMG-IV): sequencing the most valuable type-strain genomes for metagenomic binning, comparative biology and taxonomic classification.</title>
        <authorList>
            <person name="Goeker M."/>
        </authorList>
    </citation>
    <scope>NUCLEOTIDE SEQUENCE [LARGE SCALE GENOMIC DNA]</scope>
    <source>
        <strain evidence="4 5">DSM 25619</strain>
    </source>
</reference>
<evidence type="ECO:0000259" key="3">
    <source>
        <dbReference type="Pfam" id="PF01979"/>
    </source>
</evidence>
<dbReference type="Gene3D" id="3.20.20.140">
    <property type="entry name" value="Metal-dependent hydrolases"/>
    <property type="match status" value="1"/>
</dbReference>
<dbReference type="Pfam" id="PF01979">
    <property type="entry name" value="Amidohydro_1"/>
    <property type="match status" value="1"/>
</dbReference>
<sequence length="503" mass="56124">MNKSVPSAPLSGPVLLSSRWVIGHQDGKHAIFENGCVVYENDTVIFVGHDYQGDVAHRFDYGTAIISPGFIDLDALSDIDTTILSFDNQPSWKKGRVWPKSYMERGPYEMYSAEELAFQKRYSFAQLIRNGITTAMPIASLFYREWGETNDEFSSAATSAEELGLRVYLGPAYRTGNTFVQDDGSIEFYFDEARGLKNFQDALAFAEQMESRSSSLVKAMLAPDRIETCTPELLKRTVQASQDLDIPFRLHCCQSDTEFNRIVDAYGLSPLEWLNSLGLLSDRSLLPHGEYVCGSRNVSRKGDDLAIMRDTGATFVHCPVVSARHGSFMDSFSKFRNAGVRIALGTDTWPPDFIQNMQVGIMMSRVKDDSIQSVRSEHYFDAATIGGADALRRPDLGRLQTGSKADIIVINMDNDRIGHVIDPIQTLMMAGSNRDISTVIINGRFVMADGIIPDFDFTAAREQAQQQFDRLVSLYPDRTFGHPPVSEIFSSSYPSFDGQKKDS</sequence>
<comment type="similarity">
    <text evidence="1">Belongs to the metallo-dependent hydrolases superfamily. ATZ/TRZ family.</text>
</comment>
<dbReference type="Proteomes" id="UP000252893">
    <property type="component" value="Unassembled WGS sequence"/>
</dbReference>
<organism evidence="4 5">
    <name type="scientific">Pseudochrobactrum asaccharolyticum</name>
    <dbReference type="NCBI Taxonomy" id="354351"/>
    <lineage>
        <taxon>Bacteria</taxon>
        <taxon>Pseudomonadati</taxon>
        <taxon>Pseudomonadota</taxon>
        <taxon>Alphaproteobacteria</taxon>
        <taxon>Hyphomicrobiales</taxon>
        <taxon>Brucellaceae</taxon>
        <taxon>Pseudochrobactrum</taxon>
    </lineage>
</organism>
<keyword evidence="5" id="KW-1185">Reference proteome</keyword>
<dbReference type="InterPro" id="IPR050287">
    <property type="entry name" value="MTA/SAH_deaminase"/>
</dbReference>
<dbReference type="InterPro" id="IPR032466">
    <property type="entry name" value="Metal_Hydrolase"/>
</dbReference>
<dbReference type="OrthoDB" id="9796020at2"/>
<dbReference type="InterPro" id="IPR006680">
    <property type="entry name" value="Amidohydro-rel"/>
</dbReference>
<protein>
    <submittedName>
        <fullName evidence="4">Cytosine/adenosine deaminase-related metal-dependent hydrolase</fullName>
    </submittedName>
</protein>
<dbReference type="SUPFAM" id="SSF51338">
    <property type="entry name" value="Composite domain of metallo-dependent hydrolases"/>
    <property type="match status" value="1"/>
</dbReference>
<evidence type="ECO:0000256" key="2">
    <source>
        <dbReference type="ARBA" id="ARBA00022801"/>
    </source>
</evidence>
<dbReference type="SUPFAM" id="SSF51556">
    <property type="entry name" value="Metallo-dependent hydrolases"/>
    <property type="match status" value="1"/>
</dbReference>
<dbReference type="InterPro" id="IPR011059">
    <property type="entry name" value="Metal-dep_hydrolase_composite"/>
</dbReference>
<proteinExistence type="inferred from homology"/>